<organism evidence="2 3">
    <name type="scientific">Gossypium arboreum</name>
    <name type="common">Tree cotton</name>
    <name type="synonym">Gossypium nanking</name>
    <dbReference type="NCBI Taxonomy" id="29729"/>
    <lineage>
        <taxon>Eukaryota</taxon>
        <taxon>Viridiplantae</taxon>
        <taxon>Streptophyta</taxon>
        <taxon>Embryophyta</taxon>
        <taxon>Tracheophyta</taxon>
        <taxon>Spermatophyta</taxon>
        <taxon>Magnoliopsida</taxon>
        <taxon>eudicotyledons</taxon>
        <taxon>Gunneridae</taxon>
        <taxon>Pentapetalae</taxon>
        <taxon>rosids</taxon>
        <taxon>malvids</taxon>
        <taxon>Malvales</taxon>
        <taxon>Malvaceae</taxon>
        <taxon>Malvoideae</taxon>
        <taxon>Gossypium</taxon>
    </lineage>
</organism>
<evidence type="ECO:0000313" key="3">
    <source>
        <dbReference type="Proteomes" id="UP000032142"/>
    </source>
</evidence>
<evidence type="ECO:0000313" key="2">
    <source>
        <dbReference type="EMBL" id="KHG25950.1"/>
    </source>
</evidence>
<keyword evidence="3" id="KW-1185">Reference proteome</keyword>
<gene>
    <name evidence="2" type="ORF">F383_04443</name>
</gene>
<protein>
    <submittedName>
        <fullName evidence="2">Uncharacterized protein</fullName>
    </submittedName>
</protein>
<sequence>MHRIEHTGRDTGMCLSRVDDTASGTGMCPGHVLAEWVYICMIGLLFLLIFFTAVKRTYSLPYMEGPNASRASISSYRVVTV</sequence>
<accession>A0A0B0PLQ8</accession>
<evidence type="ECO:0000256" key="1">
    <source>
        <dbReference type="SAM" id="Phobius"/>
    </source>
</evidence>
<keyword evidence="1" id="KW-0472">Membrane</keyword>
<keyword evidence="1" id="KW-1133">Transmembrane helix</keyword>
<dbReference type="EMBL" id="KN434449">
    <property type="protein sequence ID" value="KHG25950.1"/>
    <property type="molecule type" value="Genomic_DNA"/>
</dbReference>
<feature type="transmembrane region" description="Helical" evidence="1">
    <location>
        <begin position="36"/>
        <end position="54"/>
    </location>
</feature>
<reference evidence="3" key="1">
    <citation type="submission" date="2014-09" db="EMBL/GenBank/DDBJ databases">
        <authorList>
            <person name="Mudge J."/>
            <person name="Ramaraj T."/>
            <person name="Lindquist I.E."/>
            <person name="Bharti A.K."/>
            <person name="Sundararajan A."/>
            <person name="Cameron C.T."/>
            <person name="Woodward J.E."/>
            <person name="May G.D."/>
            <person name="Brubaker C."/>
            <person name="Broadhvest J."/>
            <person name="Wilkins T.A."/>
        </authorList>
    </citation>
    <scope>NUCLEOTIDE SEQUENCE</scope>
    <source>
        <strain evidence="3">cv. AKA8401</strain>
    </source>
</reference>
<dbReference type="Proteomes" id="UP000032142">
    <property type="component" value="Unassembled WGS sequence"/>
</dbReference>
<proteinExistence type="predicted"/>
<keyword evidence="1" id="KW-0812">Transmembrane</keyword>
<dbReference type="AlphaFoldDB" id="A0A0B0PLQ8"/>
<name>A0A0B0PLQ8_GOSAR</name>